<protein>
    <submittedName>
        <fullName evidence="2">Glucosidase</fullName>
    </submittedName>
</protein>
<name>A0A7L5E5A2_9SPHI</name>
<dbReference type="AlphaFoldDB" id="A0A7L5E5A2"/>
<dbReference type="InterPro" id="IPR054491">
    <property type="entry name" value="MGH1-like_GH"/>
</dbReference>
<dbReference type="InterPro" id="IPR008928">
    <property type="entry name" value="6-hairpin_glycosidase_sf"/>
</dbReference>
<dbReference type="GO" id="GO:0009311">
    <property type="term" value="P:oligosaccharide metabolic process"/>
    <property type="evidence" value="ECO:0007669"/>
    <property type="project" value="InterPro"/>
</dbReference>
<dbReference type="Proteomes" id="UP000503278">
    <property type="component" value="Chromosome"/>
</dbReference>
<dbReference type="RefSeq" id="WP_169606524.1">
    <property type="nucleotide sequence ID" value="NZ_CP051682.1"/>
</dbReference>
<dbReference type="InterPro" id="IPR012341">
    <property type="entry name" value="6hp_glycosidase-like_sf"/>
</dbReference>
<dbReference type="PANTHER" id="PTHR10412:SF10">
    <property type="entry name" value="GLYCOSYL HYDROLASE FAMILY 63 C-TERMINAL DOMAIN-CONTAINING PROTEIN"/>
    <property type="match status" value="1"/>
</dbReference>
<evidence type="ECO:0000259" key="1">
    <source>
        <dbReference type="Pfam" id="PF22422"/>
    </source>
</evidence>
<reference evidence="2 3" key="1">
    <citation type="submission" date="2020-04" db="EMBL/GenBank/DDBJ databases">
        <title>Genome sequencing of novel species.</title>
        <authorList>
            <person name="Heo J."/>
            <person name="Kim S.-J."/>
            <person name="Kim J.-S."/>
            <person name="Hong S.-B."/>
            <person name="Kwon S.-W."/>
        </authorList>
    </citation>
    <scope>NUCLEOTIDE SEQUENCE [LARGE SCALE GENOMIC DNA]</scope>
    <source>
        <strain evidence="2 3">F39-2</strain>
    </source>
</reference>
<proteinExistence type="predicted"/>
<evidence type="ECO:0000313" key="3">
    <source>
        <dbReference type="Proteomes" id="UP000503278"/>
    </source>
</evidence>
<feature type="domain" description="Mannosylglycerate hydrolase MGH1-like glycoside hydrolase" evidence="1">
    <location>
        <begin position="687"/>
        <end position="859"/>
    </location>
</feature>
<dbReference type="InterPro" id="IPR004888">
    <property type="entry name" value="Glycoside_hydrolase_63"/>
</dbReference>
<dbReference type="Gene3D" id="1.50.10.10">
    <property type="match status" value="1"/>
</dbReference>
<dbReference type="SUPFAM" id="SSF48208">
    <property type="entry name" value="Six-hairpin glycosidases"/>
    <property type="match status" value="1"/>
</dbReference>
<keyword evidence="3" id="KW-1185">Reference proteome</keyword>
<gene>
    <name evidence="2" type="ORF">HH214_06335</name>
</gene>
<feature type="domain" description="Mannosylglycerate hydrolase MGH1-like glycoside hydrolase" evidence="1">
    <location>
        <begin position="417"/>
        <end position="521"/>
    </location>
</feature>
<dbReference type="KEGG" id="mrob:HH214_06335"/>
<dbReference type="PANTHER" id="PTHR10412">
    <property type="entry name" value="MANNOSYL-OLIGOSACCHARIDE GLUCOSIDASE"/>
    <property type="match status" value="1"/>
</dbReference>
<organism evidence="2 3">
    <name type="scientific">Mucilaginibacter robiniae</name>
    <dbReference type="NCBI Taxonomy" id="2728022"/>
    <lineage>
        <taxon>Bacteria</taxon>
        <taxon>Pseudomonadati</taxon>
        <taxon>Bacteroidota</taxon>
        <taxon>Sphingobacteriia</taxon>
        <taxon>Sphingobacteriales</taxon>
        <taxon>Sphingobacteriaceae</taxon>
        <taxon>Mucilaginibacter</taxon>
    </lineage>
</organism>
<accession>A0A7L5E5A2</accession>
<dbReference type="Pfam" id="PF22422">
    <property type="entry name" value="MGH1-like_GH"/>
    <property type="match status" value="2"/>
</dbReference>
<evidence type="ECO:0000313" key="2">
    <source>
        <dbReference type="EMBL" id="QJD95516.1"/>
    </source>
</evidence>
<dbReference type="GO" id="GO:0004573">
    <property type="term" value="F:Glc3Man9GlcNAc2 oligosaccharide glucosidase activity"/>
    <property type="evidence" value="ECO:0007669"/>
    <property type="project" value="InterPro"/>
</dbReference>
<sequence>MNAEQTRLQEQNAQKVNWLKWGPYLSERQWGTVREDYSNNGDAWNYITHDMARSKAYRWGEEGIAGISDDQQELCLSLALWNGQDPILKERLFGLTNSEGNHGEDVKELYYYLDSTPTHSYFKMLYKYPQAAYPYQQLLDENRRRSKLEPEYELIDTGLFDHDNYFDVFVEYAKQNEEDLLIQYTICNRSQQTATLHVLPQLWYRNTWQENSGIIKPEMLYQGENTLLLRSALLGNYYCYADGNTDILFTENETNNRRLYNANNTTPYVKDGINNRVVHNDTAAVNPKQEGTKAAFWYQITVPAQGSMVIRLRLSKNKQASPFQDFDSLMKLRQTEADEFYTDNQASITNEDERLVQRQAWAGMLWSKQYYTYNVKRWLDGDPGEPIPPNSRKQSRNNRWQHFLAEDVLSMPDKWEYPWFAAWDLAFHCITFSAIDAGFAKKQLRLLVGVNYIHPNGQLPAYEWDFSDVNPPVHALASWHVYEIDRDISGKGDLVFLEEIFQKLLLNFTWWVNRKDSEGNNIFEGGFLGLDNIGVFNRSAPVPGGGFLEQADGTSWMAMYALNMMRIAMELALYNPAYETMAIKFAEHFLYIAGSIANIGEESLGLWDDQDGFYYDVLRKPDCTWDRLRLRTLVGLIPMFAVSIFDEARWKNLPKLTARLDWFMQQRPDLVELVSRWKDKSGDEQHLFSLLRGHRMKLLLRRMLDTNEFLSDYGIRSVSKIYEKHPFNYYLNGADYSVKYTPAESDTDMFGGNSNWRGPIWMPINYLLISSLQRFHEYYTDDFKVEYPTGSGQYSTLAGIADALSQRLKAIFLRNDQGERAVFGGHPKLNHDPHFKDYILFHEYFHGDTGKGLGASHQTGWTGLIALL</sequence>
<dbReference type="EMBL" id="CP051682">
    <property type="protein sequence ID" value="QJD95516.1"/>
    <property type="molecule type" value="Genomic_DNA"/>
</dbReference>